<proteinExistence type="predicted"/>
<dbReference type="InterPro" id="IPR036390">
    <property type="entry name" value="WH_DNA-bd_sf"/>
</dbReference>
<dbReference type="RefSeq" id="WP_317518081.1">
    <property type="nucleotide sequence ID" value="NZ_JAPTHD010000018.1"/>
</dbReference>
<comment type="caution">
    <text evidence="5">The sequence shown here is derived from an EMBL/GenBank/DDBJ whole genome shotgun (WGS) entry which is preliminary data.</text>
</comment>
<dbReference type="InterPro" id="IPR014710">
    <property type="entry name" value="RmlC-like_jellyroll"/>
</dbReference>
<keyword evidence="1" id="KW-0805">Transcription regulation</keyword>
<dbReference type="Pfam" id="PF13545">
    <property type="entry name" value="HTH_Crp_2"/>
    <property type="match status" value="1"/>
</dbReference>
<feature type="domain" description="Cyclic nucleotide-binding" evidence="4">
    <location>
        <begin position="13"/>
        <end position="127"/>
    </location>
</feature>
<evidence type="ECO:0000256" key="3">
    <source>
        <dbReference type="ARBA" id="ARBA00023163"/>
    </source>
</evidence>
<dbReference type="InterPro" id="IPR012318">
    <property type="entry name" value="HTH_CRP"/>
</dbReference>
<dbReference type="Gene3D" id="1.10.10.10">
    <property type="entry name" value="Winged helix-like DNA-binding domain superfamily/Winged helix DNA-binding domain"/>
    <property type="match status" value="1"/>
</dbReference>
<dbReference type="Proteomes" id="UP001185984">
    <property type="component" value="Unassembled WGS sequence"/>
</dbReference>
<gene>
    <name evidence="5" type="ORF">O0R41_19215</name>
</gene>
<dbReference type="PROSITE" id="PS50042">
    <property type="entry name" value="CNMP_BINDING_3"/>
    <property type="match status" value="1"/>
</dbReference>
<evidence type="ECO:0000313" key="5">
    <source>
        <dbReference type="EMBL" id="MDV5825738.1"/>
    </source>
</evidence>
<keyword evidence="2" id="KW-0238">DNA-binding</keyword>
<evidence type="ECO:0000313" key="6">
    <source>
        <dbReference type="Proteomes" id="UP001185984"/>
    </source>
</evidence>
<keyword evidence="6" id="KW-1185">Reference proteome</keyword>
<accession>A0ABU4A1T8</accession>
<sequence length="245" mass="26907">MSQSVESYTTNTLLSALSDADLALLKPHLTRVNIEWKQVLVTADEPIDLVYFPEGGVASIVSTSEEDGRTEVGIFGRDGVSASALILGTDRSPHETFIQVDGATALRMDADRFTEMLDESSTFRRKMGNYIQTLLIQTAQSAVANAHHRIESRLARWLLMCHDRADGDEINLTHEFMAMMIGANRGGVTISLHILEGAGMIRSKRSKVIILDREKLHEIAGESYGQPEAEYRRLIGPIGPPSAVG</sequence>
<keyword evidence="3" id="KW-0804">Transcription</keyword>
<name>A0ABU4A1T8_9SPHN</name>
<dbReference type="SUPFAM" id="SSF51206">
    <property type="entry name" value="cAMP-binding domain-like"/>
    <property type="match status" value="1"/>
</dbReference>
<organism evidence="5 6">
    <name type="scientific">Sphingobium naphthae</name>
    <dbReference type="NCBI Taxonomy" id="1886786"/>
    <lineage>
        <taxon>Bacteria</taxon>
        <taxon>Pseudomonadati</taxon>
        <taxon>Pseudomonadota</taxon>
        <taxon>Alphaproteobacteria</taxon>
        <taxon>Sphingomonadales</taxon>
        <taxon>Sphingomonadaceae</taxon>
        <taxon>Sphingobium</taxon>
    </lineage>
</organism>
<dbReference type="EMBL" id="JAPTHD010000018">
    <property type="protein sequence ID" value="MDV5825738.1"/>
    <property type="molecule type" value="Genomic_DNA"/>
</dbReference>
<dbReference type="InterPro" id="IPR000595">
    <property type="entry name" value="cNMP-bd_dom"/>
</dbReference>
<dbReference type="SMART" id="SM00100">
    <property type="entry name" value="cNMP"/>
    <property type="match status" value="1"/>
</dbReference>
<protein>
    <submittedName>
        <fullName evidence="5">Crp/Fnr family transcriptional regulator</fullName>
    </submittedName>
</protein>
<evidence type="ECO:0000259" key="4">
    <source>
        <dbReference type="PROSITE" id="PS50042"/>
    </source>
</evidence>
<dbReference type="Gene3D" id="2.60.120.10">
    <property type="entry name" value="Jelly Rolls"/>
    <property type="match status" value="1"/>
</dbReference>
<dbReference type="InterPro" id="IPR018490">
    <property type="entry name" value="cNMP-bd_dom_sf"/>
</dbReference>
<evidence type="ECO:0000256" key="2">
    <source>
        <dbReference type="ARBA" id="ARBA00023125"/>
    </source>
</evidence>
<reference evidence="6" key="1">
    <citation type="journal article" date="2022" name="J Environ Chem Eng">
        <title>Biodegradation of petroleum oil using a constructed nonpathogenic and heavy metal-tolerant bacterial consortium isolated from marine sponges.</title>
        <authorList>
            <person name="Dechsakulwatana C."/>
            <person name="Rungsihiranrut A."/>
            <person name="Muangchinda C."/>
            <person name="Ningthoujam R."/>
            <person name="Klankeo P."/>
            <person name="Pinyakong O."/>
        </authorList>
    </citation>
    <scope>NUCLEOTIDE SEQUENCE [LARGE SCALE GENOMIC DNA]</scope>
    <source>
        <strain evidence="6">MO2-4</strain>
    </source>
</reference>
<evidence type="ECO:0000256" key="1">
    <source>
        <dbReference type="ARBA" id="ARBA00023015"/>
    </source>
</evidence>
<dbReference type="SUPFAM" id="SSF46785">
    <property type="entry name" value="Winged helix' DNA-binding domain"/>
    <property type="match status" value="1"/>
</dbReference>
<dbReference type="InterPro" id="IPR036388">
    <property type="entry name" value="WH-like_DNA-bd_sf"/>
</dbReference>